<evidence type="ECO:0000256" key="3">
    <source>
        <dbReference type="SAM" id="Phobius"/>
    </source>
</evidence>
<proteinExistence type="predicted"/>
<dbReference type="EMBL" id="LKFS01000022">
    <property type="protein sequence ID" value="RND84156.1"/>
    <property type="molecule type" value="Genomic_DNA"/>
</dbReference>
<dbReference type="AlphaFoldDB" id="A0A422M8E0"/>
<dbReference type="RefSeq" id="WP_123031780.1">
    <property type="nucleotide sequence ID" value="NZ_LKFS01000022.1"/>
</dbReference>
<comment type="caution">
    <text evidence="5">The sequence shown here is derived from an EMBL/GenBank/DDBJ whole genome shotgun (WGS) entry which is preliminary data.</text>
</comment>
<evidence type="ECO:0000313" key="6">
    <source>
        <dbReference type="Proteomes" id="UP000284716"/>
    </source>
</evidence>
<keyword evidence="1" id="KW-1188">Viral release from host cell</keyword>
<dbReference type="InterPro" id="IPR010090">
    <property type="entry name" value="Phage_tape_meas"/>
</dbReference>
<feature type="region of interest" description="Disordered" evidence="2">
    <location>
        <begin position="157"/>
        <end position="190"/>
    </location>
</feature>
<feature type="domain" description="Phage tail tape measure protein" evidence="4">
    <location>
        <begin position="322"/>
        <end position="539"/>
    </location>
</feature>
<dbReference type="PANTHER" id="PTHR37813:SF1">
    <property type="entry name" value="FELS-2 PROPHAGE PROTEIN"/>
    <property type="match status" value="1"/>
</dbReference>
<dbReference type="SUPFAM" id="SSF48371">
    <property type="entry name" value="ARM repeat"/>
    <property type="match status" value="1"/>
</dbReference>
<sequence>MADETQNVVLDFKMNGQVQFANTVKDINAVMNTAAKEYRAQISSMDENASSTQKLAAEQQKLQIQSEAAAKRTQILSEQLKTMQDRGETSGSSFDRLVGKVADAQRVENSLKGALDQVNSQLSEQGSKANDAKDHISNLQHEEGELDSKLKLASSSAKLENAQLGDNASESQKTAAAQRQLSEQMDLSRQKVDNLKQQLKETVTAYGENSAEATQMKVKLNDAETSVANLGNQMDKLGKESQDTSSKLDEIAKNTAAERLQTVSNGFQSAGQGLQNFNQKAQEAWAQTDDAVDNLTSKTGAVGGVADKLGESFEKVERSESGAQMESMDLSNTMAGLTSQFNLSGPQLEKTSEDVAKFSQITGQSGTDAVNALHDSMSRFNLSAKDIPSVLDAFAAASQRTGVPVADLEEDASKAYPAFKQLHISLQQGIPLLASWSKSGIDSSTVLKGMQKAFSAAKTENKSFSDVMTESFKGIKGAKTDQDAFNIAIQTFGAKSGPQMAQAIRDGKVSLDGLKKSAQDTGGTVSKSFKQTLDPVDKAKQAQKEYEQTMGKIGGTIQETLLPVIKRLLPIVKGVSDAFNKAPAPVKALVVAFGAITVALGVMAPVITAVATVLPMLGVGATAAGTGAGLGAAGMGAFMATLLPIVGVIAAVIAAITAVVLVIKNWGAIVTWLKGVWSTVTSFFKQLWNGIKQIFTIAINAITNFLKPAFTAAANVIKSIWNGIKSFFSALWNGIKVIFTVAITAIAVIIGTYLNIWKTIITTAMNLIKGIITKVWNGIKSFFGPILASIGNVIRSAWNSISSVTSSVFNKVKSVVSSIWNNIKNVVSTVVNAVKSAVSNAWNAVSSTTSNIFNGVKSAVSNVWNSIKSTISNVVGSIRNAVSSAWNAVSSVTSNVWNSIKNAISGPINTAKDIVRGAIDAIRGFFNFSIHWPHIPMPHFSIQPSGWSVGDLLHGSIPHLGIDWYAQGGIMTQPTMFANNNGRAQVGGEAGPEGVIPLNDDTWNKMGAAIAAHMPSQGPITLQVDGRTFATITGPYTSDYLKQQDATQNFSYGRRL</sequence>
<accession>A0A422M8E0</accession>
<feature type="transmembrane region" description="Helical" evidence="3">
    <location>
        <begin position="617"/>
        <end position="639"/>
    </location>
</feature>
<keyword evidence="3" id="KW-0812">Transmembrane</keyword>
<feature type="compositionally biased region" description="Polar residues" evidence="2">
    <location>
        <begin position="164"/>
        <end position="185"/>
    </location>
</feature>
<dbReference type="Pfam" id="PF10145">
    <property type="entry name" value="PhageMin_Tail"/>
    <property type="match status" value="1"/>
</dbReference>
<feature type="transmembrane region" description="Helical" evidence="3">
    <location>
        <begin position="737"/>
        <end position="756"/>
    </location>
</feature>
<evidence type="ECO:0000256" key="2">
    <source>
        <dbReference type="SAM" id="MobiDB-lite"/>
    </source>
</evidence>
<feature type="transmembrane region" description="Helical" evidence="3">
    <location>
        <begin position="588"/>
        <end position="610"/>
    </location>
</feature>
<protein>
    <submittedName>
        <fullName evidence="5">Chromosome segregation protein SMC</fullName>
    </submittedName>
</protein>
<evidence type="ECO:0000313" key="5">
    <source>
        <dbReference type="EMBL" id="RND84156.1"/>
    </source>
</evidence>
<reference evidence="5 6" key="1">
    <citation type="journal article" date="2018" name="Front. Microbiol.">
        <title>Conversion of Methionine to Cysteine in Lactobacillus paracasei Depends on the Highly Mobile cysK-ctl-cysE Gene Cluster.</title>
        <authorList>
            <person name="Wuthrich D."/>
            <person name="Irmler S."/>
            <person name="Berthoud H."/>
            <person name="Guggenbuhl B."/>
            <person name="Eugster E."/>
            <person name="Bruggmann R."/>
        </authorList>
    </citation>
    <scope>NUCLEOTIDE SEQUENCE [LARGE SCALE GENOMIC DNA]</scope>
    <source>
        <strain evidence="5 6">FAM18157</strain>
    </source>
</reference>
<dbReference type="PANTHER" id="PTHR37813">
    <property type="entry name" value="FELS-2 PROPHAGE PROTEIN"/>
    <property type="match status" value="1"/>
</dbReference>
<evidence type="ECO:0000259" key="4">
    <source>
        <dbReference type="Pfam" id="PF10145"/>
    </source>
</evidence>
<gene>
    <name evidence="5" type="ORF">FAM18157_00372</name>
</gene>
<organism evidence="5 6">
    <name type="scientific">Lacticaseibacillus paracasei</name>
    <name type="common">Lactobacillus paracasei</name>
    <dbReference type="NCBI Taxonomy" id="1597"/>
    <lineage>
        <taxon>Bacteria</taxon>
        <taxon>Bacillati</taxon>
        <taxon>Bacillota</taxon>
        <taxon>Bacilli</taxon>
        <taxon>Lactobacillales</taxon>
        <taxon>Lactobacillaceae</taxon>
        <taxon>Lacticaseibacillus</taxon>
    </lineage>
</organism>
<dbReference type="Proteomes" id="UP000284716">
    <property type="component" value="Unassembled WGS sequence"/>
</dbReference>
<dbReference type="InterPro" id="IPR016024">
    <property type="entry name" value="ARM-type_fold"/>
</dbReference>
<keyword evidence="3" id="KW-1133">Transmembrane helix</keyword>
<keyword evidence="3" id="KW-0472">Membrane</keyword>
<dbReference type="Gene3D" id="1.20.120.20">
    <property type="entry name" value="Apolipoprotein"/>
    <property type="match status" value="2"/>
</dbReference>
<evidence type="ECO:0000256" key="1">
    <source>
        <dbReference type="ARBA" id="ARBA00022612"/>
    </source>
</evidence>
<name>A0A422M8E0_LACPA</name>
<feature type="transmembrane region" description="Helical" evidence="3">
    <location>
        <begin position="645"/>
        <end position="673"/>
    </location>
</feature>